<dbReference type="InterPro" id="IPR024757">
    <property type="entry name" value="FtsZ_C"/>
</dbReference>
<dbReference type="PROSITE" id="PS01135">
    <property type="entry name" value="FTSZ_2"/>
    <property type="match status" value="1"/>
</dbReference>
<feature type="compositionally biased region" description="Acidic residues" evidence="7">
    <location>
        <begin position="353"/>
        <end position="369"/>
    </location>
</feature>
<keyword evidence="4 6" id="KW-0131">Cell cycle</keyword>
<accession>A0A136KFU0</accession>
<proteinExistence type="inferred from homology"/>
<feature type="domain" description="Tubulin/FtsZ GTPase" evidence="8">
    <location>
        <begin position="12"/>
        <end position="205"/>
    </location>
</feature>
<dbReference type="PANTHER" id="PTHR30314">
    <property type="entry name" value="CELL DIVISION PROTEIN FTSZ-RELATED"/>
    <property type="match status" value="1"/>
</dbReference>
<dbReference type="GO" id="GO:0003924">
    <property type="term" value="F:GTPase activity"/>
    <property type="evidence" value="ECO:0007669"/>
    <property type="project" value="UniProtKB-UniRule"/>
</dbReference>
<comment type="subunit">
    <text evidence="4">Homodimer. Polymerizes to form a dynamic ring structure in a strictly GTP-dependent manner. Interacts directly with several other division proteins.</text>
</comment>
<evidence type="ECO:0000313" key="11">
    <source>
        <dbReference type="Proteomes" id="UP000070449"/>
    </source>
</evidence>
<evidence type="ECO:0000256" key="5">
    <source>
        <dbReference type="NCBIfam" id="TIGR00065"/>
    </source>
</evidence>
<dbReference type="Pfam" id="PF00091">
    <property type="entry name" value="Tubulin"/>
    <property type="match status" value="1"/>
</dbReference>
<gene>
    <name evidence="4 10" type="primary">ftsZ</name>
    <name evidence="10" type="ORF">UZ20_WS6002000813</name>
</gene>
<dbReference type="GO" id="GO:0005737">
    <property type="term" value="C:cytoplasm"/>
    <property type="evidence" value="ECO:0007669"/>
    <property type="project" value="UniProtKB-SubCell"/>
</dbReference>
<keyword evidence="2 4" id="KW-0547">Nucleotide-binding</keyword>
<dbReference type="InterPro" id="IPR003008">
    <property type="entry name" value="Tubulin_FtsZ_GTPase"/>
</dbReference>
<dbReference type="AlphaFoldDB" id="A0A136KFU0"/>
<feature type="binding site" evidence="4">
    <location>
        <position position="139"/>
    </location>
    <ligand>
        <name>GTP</name>
        <dbReference type="ChEBI" id="CHEBI:37565"/>
    </ligand>
</feature>
<keyword evidence="4" id="KW-0963">Cytoplasm</keyword>
<organism evidence="10 11">
    <name type="scientific">candidate division WS6 bacterium OLB21</name>
    <dbReference type="NCBI Taxonomy" id="1617427"/>
    <lineage>
        <taxon>Bacteria</taxon>
        <taxon>Candidatus Dojkabacteria</taxon>
    </lineage>
</organism>
<dbReference type="InterPro" id="IPR045061">
    <property type="entry name" value="FtsZ/CetZ"/>
</dbReference>
<evidence type="ECO:0000259" key="9">
    <source>
        <dbReference type="SMART" id="SM00865"/>
    </source>
</evidence>
<dbReference type="Gene3D" id="3.30.1330.20">
    <property type="entry name" value="Tubulin/FtsZ, C-terminal domain"/>
    <property type="match status" value="1"/>
</dbReference>
<feature type="binding site" evidence="4">
    <location>
        <begin position="20"/>
        <end position="24"/>
    </location>
    <ligand>
        <name>GTP</name>
        <dbReference type="ChEBI" id="CHEBI:37565"/>
    </ligand>
</feature>
<dbReference type="InterPro" id="IPR018316">
    <property type="entry name" value="Tubulin/FtsZ_2-layer-sand-dom"/>
</dbReference>
<evidence type="ECO:0000313" key="10">
    <source>
        <dbReference type="EMBL" id="KXK08285.1"/>
    </source>
</evidence>
<keyword evidence="4 6" id="KW-0717">Septation</keyword>
<comment type="caution">
    <text evidence="10">The sequence shown here is derived from an EMBL/GenBank/DDBJ whole genome shotgun (WGS) entry which is preliminary data.</text>
</comment>
<evidence type="ECO:0000256" key="4">
    <source>
        <dbReference type="HAMAP-Rule" id="MF_00909"/>
    </source>
</evidence>
<keyword evidence="3 4" id="KW-0342">GTP-binding</keyword>
<dbReference type="EMBL" id="JYPD01000025">
    <property type="protein sequence ID" value="KXK08285.1"/>
    <property type="molecule type" value="Genomic_DNA"/>
</dbReference>
<dbReference type="CDD" id="cd02201">
    <property type="entry name" value="FtsZ_type1"/>
    <property type="match status" value="1"/>
</dbReference>
<evidence type="ECO:0000256" key="1">
    <source>
        <dbReference type="ARBA" id="ARBA00009690"/>
    </source>
</evidence>
<dbReference type="SMART" id="SM00865">
    <property type="entry name" value="Tubulin_C"/>
    <property type="match status" value="1"/>
</dbReference>
<evidence type="ECO:0000256" key="2">
    <source>
        <dbReference type="ARBA" id="ARBA00022741"/>
    </source>
</evidence>
<dbReference type="Pfam" id="PF12327">
    <property type="entry name" value="FtsZ_C"/>
    <property type="match status" value="1"/>
</dbReference>
<dbReference type="Gene3D" id="3.40.50.1440">
    <property type="entry name" value="Tubulin/FtsZ, GTPase domain"/>
    <property type="match status" value="1"/>
</dbReference>
<dbReference type="InterPro" id="IPR036525">
    <property type="entry name" value="Tubulin/FtsZ_GTPase_sf"/>
</dbReference>
<dbReference type="SUPFAM" id="SSF52490">
    <property type="entry name" value="Tubulin nucleotide-binding domain-like"/>
    <property type="match status" value="1"/>
</dbReference>
<dbReference type="HAMAP" id="MF_00909">
    <property type="entry name" value="FtsZ"/>
    <property type="match status" value="1"/>
</dbReference>
<dbReference type="NCBIfam" id="TIGR00065">
    <property type="entry name" value="ftsZ"/>
    <property type="match status" value="1"/>
</dbReference>
<dbReference type="GO" id="GO:0032153">
    <property type="term" value="C:cell division site"/>
    <property type="evidence" value="ECO:0007669"/>
    <property type="project" value="UniProtKB-UniRule"/>
</dbReference>
<dbReference type="Proteomes" id="UP000070449">
    <property type="component" value="Unassembled WGS sequence"/>
</dbReference>
<dbReference type="InterPro" id="IPR008280">
    <property type="entry name" value="Tub_FtsZ_C"/>
</dbReference>
<feature type="region of interest" description="Disordered" evidence="7">
    <location>
        <begin position="346"/>
        <end position="401"/>
    </location>
</feature>
<dbReference type="PRINTS" id="PR00423">
    <property type="entry name" value="CELLDVISFTSZ"/>
</dbReference>
<dbReference type="GO" id="GO:0043093">
    <property type="term" value="P:FtsZ-dependent cytokinesis"/>
    <property type="evidence" value="ECO:0007669"/>
    <property type="project" value="UniProtKB-UniRule"/>
</dbReference>
<evidence type="ECO:0000256" key="3">
    <source>
        <dbReference type="ARBA" id="ARBA00023134"/>
    </source>
</evidence>
<name>A0A136KFU0_9BACT</name>
<feature type="domain" description="Tubulin/FtsZ 2-layer sandwich" evidence="9">
    <location>
        <begin position="207"/>
        <end position="324"/>
    </location>
</feature>
<dbReference type="PANTHER" id="PTHR30314:SF3">
    <property type="entry name" value="MITOCHONDRIAL DIVISION PROTEIN FSZA"/>
    <property type="match status" value="1"/>
</dbReference>
<dbReference type="SUPFAM" id="SSF55307">
    <property type="entry name" value="Tubulin C-terminal domain-like"/>
    <property type="match status" value="1"/>
</dbReference>
<evidence type="ECO:0000256" key="6">
    <source>
        <dbReference type="RuleBase" id="RU000631"/>
    </source>
</evidence>
<dbReference type="STRING" id="1617427.UZ20_WS6002000813"/>
<comment type="subcellular location">
    <subcellularLocation>
        <location evidence="4">Cytoplasm</location>
    </subcellularLocation>
    <text evidence="4">Assembles at midcell at the inner surface of the cytoplasmic membrane.</text>
</comment>
<evidence type="ECO:0000256" key="7">
    <source>
        <dbReference type="SAM" id="MobiDB-lite"/>
    </source>
</evidence>
<dbReference type="InterPro" id="IPR037103">
    <property type="entry name" value="Tubulin/FtsZ-like_C"/>
</dbReference>
<feature type="binding site" evidence="4">
    <location>
        <position position="187"/>
    </location>
    <ligand>
        <name>GTP</name>
        <dbReference type="ChEBI" id="CHEBI:37565"/>
    </ligand>
</feature>
<feature type="binding site" evidence="4">
    <location>
        <position position="143"/>
    </location>
    <ligand>
        <name>GTP</name>
        <dbReference type="ChEBI" id="CHEBI:37565"/>
    </ligand>
</feature>
<dbReference type="FunFam" id="3.40.50.1440:FF:000001">
    <property type="entry name" value="Cell division protein FtsZ"/>
    <property type="match status" value="1"/>
</dbReference>
<dbReference type="PATRIC" id="fig|1617427.3.peg.846"/>
<dbReference type="PROSITE" id="PS01134">
    <property type="entry name" value="FTSZ_1"/>
    <property type="match status" value="1"/>
</dbReference>
<sequence>MLVKPQTSNIAKIKVVGVGGAGGNAINNMIQNYEIEGVEFVAVNTDSQALGNNSAEIKLKIGEEITRGLGSGGNPQIGKKAAEESVDVLHEHLAGADMVFITAGMGGGTGTGASPVIAGISKNLGAITVGIVEKPFSFEGKRRMQTALEGIAQIKDRVDTLIVIPNQRLLDVVDRNISFIDAMKMVDDVLAQAVKSISQLVTQSGMINVDFNDVKSIMLNAGTALMGMGKASGEDRAAEATKMAMNSPLLEMSIQGATGVLFNIVGGKDMALFEVNEAAKLISESVHEDANVIFGAHIDDSLEDEVHITVLATGFELDEKGTPVPIGQVEPTPKVVERPLYTSELPSRPKVEEDFESSFETDDFSDVDESPIINRPKKASIMNDDDEGTYETPSFLRKKKY</sequence>
<evidence type="ECO:0000259" key="8">
    <source>
        <dbReference type="SMART" id="SM00864"/>
    </source>
</evidence>
<dbReference type="GO" id="GO:0000917">
    <property type="term" value="P:division septum assembly"/>
    <property type="evidence" value="ECO:0007669"/>
    <property type="project" value="UniProtKB-KW"/>
</dbReference>
<comment type="function">
    <text evidence="4 6">Essential cell division protein that forms a contractile ring structure (Z ring) at the future cell division site. The regulation of the ring assembly controls the timing and the location of cell division. One of the functions of the FtsZ ring is to recruit other cell division proteins to the septum to produce a new cell wall between the dividing cells. Binds GTP and shows GTPase activity.</text>
</comment>
<dbReference type="GO" id="GO:0005525">
    <property type="term" value="F:GTP binding"/>
    <property type="evidence" value="ECO:0007669"/>
    <property type="project" value="UniProtKB-UniRule"/>
</dbReference>
<feature type="binding site" evidence="4">
    <location>
        <begin position="108"/>
        <end position="110"/>
    </location>
    <ligand>
        <name>GTP</name>
        <dbReference type="ChEBI" id="CHEBI:37565"/>
    </ligand>
</feature>
<comment type="similarity">
    <text evidence="1 4 6">Belongs to the FtsZ family.</text>
</comment>
<reference evidence="10 11" key="1">
    <citation type="submission" date="2015-02" db="EMBL/GenBank/DDBJ databases">
        <title>Improved understanding of the partial-nitritation anammox process through 23 genomes representing the majority of the microbial community.</title>
        <authorList>
            <person name="Speth D.R."/>
            <person name="In T Zandt M."/>
            <person name="Guerrero Cruz S."/>
            <person name="Jetten M.S."/>
            <person name="Dutilh B.E."/>
        </authorList>
    </citation>
    <scope>NUCLEOTIDE SEQUENCE [LARGE SCALE GENOMIC DNA]</scope>
    <source>
        <strain evidence="10">OLB21</strain>
    </source>
</reference>
<keyword evidence="4 6" id="KW-0132">Cell division</keyword>
<dbReference type="InterPro" id="IPR020805">
    <property type="entry name" value="Cell_div_FtsZ_CS"/>
</dbReference>
<dbReference type="InterPro" id="IPR000158">
    <property type="entry name" value="Cell_div_FtsZ"/>
</dbReference>
<dbReference type="SMART" id="SM00864">
    <property type="entry name" value="Tubulin"/>
    <property type="match status" value="1"/>
</dbReference>
<protein>
    <recommendedName>
        <fullName evidence="4 5">Cell division protein FtsZ</fullName>
    </recommendedName>
</protein>
<dbReference type="GO" id="GO:0051258">
    <property type="term" value="P:protein polymerization"/>
    <property type="evidence" value="ECO:0007669"/>
    <property type="project" value="UniProtKB-UniRule"/>
</dbReference>